<dbReference type="PANTHER" id="PTHR45712">
    <property type="entry name" value="AGAP008170-PA"/>
    <property type="match status" value="1"/>
</dbReference>
<dbReference type="Proteomes" id="UP000187209">
    <property type="component" value="Unassembled WGS sequence"/>
</dbReference>
<dbReference type="PROSITE" id="PS51450">
    <property type="entry name" value="LRR"/>
    <property type="match status" value="2"/>
</dbReference>
<feature type="region of interest" description="Disordered" evidence="3">
    <location>
        <begin position="1"/>
        <end position="47"/>
    </location>
</feature>
<dbReference type="EMBL" id="MPUH01000141">
    <property type="protein sequence ID" value="OMJ88783.1"/>
    <property type="molecule type" value="Genomic_DNA"/>
</dbReference>
<dbReference type="InterPro" id="IPR001611">
    <property type="entry name" value="Leu-rich_rpt"/>
</dbReference>
<organism evidence="4 5">
    <name type="scientific">Stentor coeruleus</name>
    <dbReference type="NCBI Taxonomy" id="5963"/>
    <lineage>
        <taxon>Eukaryota</taxon>
        <taxon>Sar</taxon>
        <taxon>Alveolata</taxon>
        <taxon>Ciliophora</taxon>
        <taxon>Postciliodesmatophora</taxon>
        <taxon>Heterotrichea</taxon>
        <taxon>Heterotrichida</taxon>
        <taxon>Stentoridae</taxon>
        <taxon>Stentor</taxon>
    </lineage>
</organism>
<dbReference type="OrthoDB" id="2021138at2759"/>
<evidence type="ECO:0000313" key="4">
    <source>
        <dbReference type="EMBL" id="OMJ88783.1"/>
    </source>
</evidence>
<dbReference type="PANTHER" id="PTHR45712:SF22">
    <property type="entry name" value="INSULIN-LIKE GROWTH FACTOR-BINDING PROTEIN COMPLEX ACID LABILE SUBUNIT"/>
    <property type="match status" value="1"/>
</dbReference>
<evidence type="ECO:0000256" key="2">
    <source>
        <dbReference type="ARBA" id="ARBA00022737"/>
    </source>
</evidence>
<keyword evidence="2" id="KW-0677">Repeat</keyword>
<feature type="compositionally biased region" description="Polar residues" evidence="3">
    <location>
        <begin position="13"/>
        <end position="35"/>
    </location>
</feature>
<feature type="region of interest" description="Disordered" evidence="3">
    <location>
        <begin position="344"/>
        <end position="364"/>
    </location>
</feature>
<dbReference type="SUPFAM" id="SSF52058">
    <property type="entry name" value="L domain-like"/>
    <property type="match status" value="1"/>
</dbReference>
<evidence type="ECO:0000313" key="5">
    <source>
        <dbReference type="Proteomes" id="UP000187209"/>
    </source>
</evidence>
<feature type="compositionally biased region" description="Basic and acidic residues" evidence="3">
    <location>
        <begin position="36"/>
        <end position="47"/>
    </location>
</feature>
<name>A0A1R2CIF7_9CILI</name>
<evidence type="ECO:0000256" key="1">
    <source>
        <dbReference type="ARBA" id="ARBA00022614"/>
    </source>
</evidence>
<dbReference type="Gene3D" id="3.80.10.10">
    <property type="entry name" value="Ribonuclease Inhibitor"/>
    <property type="match status" value="2"/>
</dbReference>
<dbReference type="AlphaFoldDB" id="A0A1R2CIF7"/>
<dbReference type="Pfam" id="PF13855">
    <property type="entry name" value="LRR_8"/>
    <property type="match status" value="1"/>
</dbReference>
<accession>A0A1R2CIF7</accession>
<reference evidence="4 5" key="1">
    <citation type="submission" date="2016-11" db="EMBL/GenBank/DDBJ databases">
        <title>The macronuclear genome of Stentor coeruleus: a giant cell with tiny introns.</title>
        <authorList>
            <person name="Slabodnick M."/>
            <person name="Ruby J.G."/>
            <person name="Reiff S.B."/>
            <person name="Swart E.C."/>
            <person name="Gosai S."/>
            <person name="Prabakaran S."/>
            <person name="Witkowska E."/>
            <person name="Larue G.E."/>
            <person name="Fisher S."/>
            <person name="Freeman R.M."/>
            <person name="Gunawardena J."/>
            <person name="Chu W."/>
            <person name="Stover N.A."/>
            <person name="Gregory B.D."/>
            <person name="Nowacki M."/>
            <person name="Derisi J."/>
            <person name="Roy S.W."/>
            <person name="Marshall W.F."/>
            <person name="Sood P."/>
        </authorList>
    </citation>
    <scope>NUCLEOTIDE SEQUENCE [LARGE SCALE GENOMIC DNA]</scope>
    <source>
        <strain evidence="4">WM001</strain>
    </source>
</reference>
<gene>
    <name evidence="4" type="ORF">SteCoe_9167</name>
</gene>
<dbReference type="SMART" id="SM00369">
    <property type="entry name" value="LRR_TYP"/>
    <property type="match status" value="6"/>
</dbReference>
<keyword evidence="5" id="KW-1185">Reference proteome</keyword>
<comment type="caution">
    <text evidence="4">The sequence shown here is derived from an EMBL/GenBank/DDBJ whole genome shotgun (WGS) entry which is preliminary data.</text>
</comment>
<dbReference type="InterPro" id="IPR003591">
    <property type="entry name" value="Leu-rich_rpt_typical-subtyp"/>
</dbReference>
<evidence type="ECO:0000256" key="3">
    <source>
        <dbReference type="SAM" id="MobiDB-lite"/>
    </source>
</evidence>
<protein>
    <submittedName>
        <fullName evidence="4">Uncharacterized protein</fullName>
    </submittedName>
</protein>
<dbReference type="InterPro" id="IPR050333">
    <property type="entry name" value="SLRP"/>
</dbReference>
<dbReference type="InterPro" id="IPR032675">
    <property type="entry name" value="LRR_dom_sf"/>
</dbReference>
<sequence length="551" mass="62587">MGNKKSVPDAEQNENSQSNPTILRTMTKAYSATSHNSEKVQDSTKTQKESAEKELCDAALKCKEGILYTNIRSKALSKMSVDGKNSAWEELEKLSADDSITIIDLSRKDLSNSKVFERLCNSLMNKKCLQELLLSDCRLTMIPTNLPENLRKIELKENLITVIKMPLPPDITYLDLSYNKISEVPPGLGGKISFLDLHNNRITKIANETFIDMNSLHFLNLSGNQITEMLLSISIPCLNTLNLSFNKIANIPKEFFVPSSSLMNLNLSNNPLVFLHPIIGNMESLTKLDLRATKIKELPSTLTSIKNLEHLFLDKVCLDYPPMYIVNKGFAAIMQHLRDFPKEYPKSMMNPKEESEDSDDKSDNQVNKFNMQILPSLTLGISTSFTPTKKSTKSLRTLDKGVFLNTKNWIDSKLYSDDNYILKELFEKLLENEEKDTDKVIFTIHAIKWVLEEYSKEYISGSRVIEISASSSYFIGRIGGYSEAVVFLRDLGFELSSKQFMGLVFSIKPTSKKFKQVKNFITLTEEFIAVLKNCRIAEQFVPDYELSKQDQ</sequence>
<keyword evidence="1" id="KW-0433">Leucine-rich repeat</keyword>
<proteinExistence type="predicted"/>